<organism evidence="1 2">
    <name type="scientific">Paratrimastix pyriformis</name>
    <dbReference type="NCBI Taxonomy" id="342808"/>
    <lineage>
        <taxon>Eukaryota</taxon>
        <taxon>Metamonada</taxon>
        <taxon>Preaxostyla</taxon>
        <taxon>Paratrimastigidae</taxon>
        <taxon>Paratrimastix</taxon>
    </lineage>
</organism>
<accession>A0ABQ8UNR4</accession>
<gene>
    <name evidence="1" type="ORF">PAPYR_5247</name>
</gene>
<proteinExistence type="predicted"/>
<protein>
    <submittedName>
        <fullName evidence="1">Uncharacterized protein</fullName>
    </submittedName>
</protein>
<sequence>MVRQLYDKRAVIGLVRSGEMRVGQMIRFVGSASPLCVLHEKRLSRGGGRRIISVLMDRLVARVRVPLPCSIQGFLPPEFERLAKRRRDDVKRFPDRYAVEVRGVVASMQLDGKVHYWQAPASGYAWDLVGITLDNTQYRVGAACPHIIPAKACAMTLHRTSFTSWTRYPYPSLVEYFRCGCVGGTDMDATLGTVMPSNERHVHLSLQEHQVDQPAPGALVTPLYTTFIAEIMVRPSRSAGGFPAQAGIKVGYAPRIHVQAGVSTARVLEIFFAKPKPGAPVPPASIADPRNREWMDCLGPEAEAHRSAVEKRWLSGVACLMGMGRAFLELCARSTHEQYDVAQWVPRPARLRVGERGVVRFGLDMPMFMDLYRSYVMRADAIPDPRTRAPSGAQQAATSSPFGVFVLTNGRDLVGLGKVIAFD</sequence>
<comment type="caution">
    <text evidence="1">The sequence shown here is derived from an EMBL/GenBank/DDBJ whole genome shotgun (WGS) entry which is preliminary data.</text>
</comment>
<reference evidence="1" key="1">
    <citation type="journal article" date="2022" name="bioRxiv">
        <title>Genomics of Preaxostyla Flagellates Illuminates Evolutionary Transitions and the Path Towards Mitochondrial Loss.</title>
        <authorList>
            <person name="Novak L.V.F."/>
            <person name="Treitli S.C."/>
            <person name="Pyrih J."/>
            <person name="Halakuc P."/>
            <person name="Pipaliya S.V."/>
            <person name="Vacek V."/>
            <person name="Brzon O."/>
            <person name="Soukal P."/>
            <person name="Eme L."/>
            <person name="Dacks J.B."/>
            <person name="Karnkowska A."/>
            <person name="Elias M."/>
            <person name="Hampl V."/>
        </authorList>
    </citation>
    <scope>NUCLEOTIDE SEQUENCE</scope>
    <source>
        <strain evidence="1">RCP-MX</strain>
    </source>
</reference>
<keyword evidence="2" id="KW-1185">Reference proteome</keyword>
<evidence type="ECO:0000313" key="2">
    <source>
        <dbReference type="Proteomes" id="UP001141327"/>
    </source>
</evidence>
<dbReference type="Proteomes" id="UP001141327">
    <property type="component" value="Unassembled WGS sequence"/>
</dbReference>
<name>A0ABQ8UNR4_9EUKA</name>
<evidence type="ECO:0000313" key="1">
    <source>
        <dbReference type="EMBL" id="KAJ4458959.1"/>
    </source>
</evidence>
<dbReference type="EMBL" id="JAPMOS010000024">
    <property type="protein sequence ID" value="KAJ4458959.1"/>
    <property type="molecule type" value="Genomic_DNA"/>
</dbReference>